<keyword evidence="6" id="KW-0963">Cytoplasm</keyword>
<sequence length="395" mass="42456">MQVVEYARVSALAAQHVRARTVSISETIKREYAAATGADLARADATAAGAPEEHFLQVVHSAAEQQPLDVLLIKGMRDEAPVATLSHLVPHSRLIEVRVVASDATRRARRGLLPIDSSTSDEAENQNPLSVLVSGTKPDWHPTFTFSNDNTTTTNNNNNNQPATGIPSFAHRHLLPFLQAHNPSLQRLARMVLPTPDFPRRGIVFRHVLGIAQHPGGLGLCTSLLQQLLQLARSHGWEGEEVGAIVVCEAGGKVPLVLVREEGKLPPPTVGVAKGVSHISGAAGVTGVGGSATDKGEVLERGRKGKGKRIEIERDVLRRVIRGGKKRVVVVDDVLATGNTLLAVLRLLVEAAGVDPDRVTVLVVAEFPVHRGRELLRRSGFGRVRIQSLLVFDGL</sequence>
<dbReference type="Gene3D" id="3.40.50.300">
    <property type="entry name" value="P-loop containing nucleotide triphosphate hydrolases"/>
    <property type="match status" value="1"/>
</dbReference>
<dbReference type="EMBL" id="MU860131">
    <property type="protein sequence ID" value="KAK4237596.1"/>
    <property type="molecule type" value="Genomic_DNA"/>
</dbReference>
<dbReference type="AlphaFoldDB" id="A0AAN7C9T2"/>
<evidence type="ECO:0000256" key="7">
    <source>
        <dbReference type="ARBA" id="ARBA00022676"/>
    </source>
</evidence>
<proteinExistence type="inferred from homology"/>
<evidence type="ECO:0000256" key="4">
    <source>
        <dbReference type="ARBA" id="ARBA00008391"/>
    </source>
</evidence>
<dbReference type="GO" id="GO:0002055">
    <property type="term" value="F:adenine binding"/>
    <property type="evidence" value="ECO:0007669"/>
    <property type="project" value="TreeGrafter"/>
</dbReference>
<dbReference type="Gene3D" id="3.40.50.2020">
    <property type="match status" value="1"/>
</dbReference>
<dbReference type="GO" id="GO:0044209">
    <property type="term" value="P:AMP salvage"/>
    <property type="evidence" value="ECO:0007669"/>
    <property type="project" value="TreeGrafter"/>
</dbReference>
<evidence type="ECO:0000256" key="5">
    <source>
        <dbReference type="ARBA" id="ARBA00011893"/>
    </source>
</evidence>
<feature type="domain" description="Phosphoribosyltransferase" evidence="10">
    <location>
        <begin position="207"/>
        <end position="365"/>
    </location>
</feature>
<dbReference type="EC" id="2.4.2.7" evidence="5"/>
<dbReference type="GO" id="GO:0005737">
    <property type="term" value="C:cytoplasm"/>
    <property type="evidence" value="ECO:0007669"/>
    <property type="project" value="UniProtKB-SubCell"/>
</dbReference>
<dbReference type="GO" id="GO:0006168">
    <property type="term" value="P:adenine salvage"/>
    <property type="evidence" value="ECO:0007669"/>
    <property type="project" value="TreeGrafter"/>
</dbReference>
<protein>
    <recommendedName>
        <fullName evidence="5">adenine phosphoribosyltransferase</fullName>
        <ecNumber evidence="5">2.4.2.7</ecNumber>
    </recommendedName>
</protein>
<dbReference type="GO" id="GO:0003999">
    <property type="term" value="F:adenine phosphoribosyltransferase activity"/>
    <property type="evidence" value="ECO:0007669"/>
    <property type="project" value="UniProtKB-EC"/>
</dbReference>
<keyword evidence="12" id="KW-1185">Reference proteome</keyword>
<dbReference type="InterPro" id="IPR050054">
    <property type="entry name" value="UPRTase/APRTase"/>
</dbReference>
<dbReference type="PANTHER" id="PTHR32315">
    <property type="entry name" value="ADENINE PHOSPHORIBOSYLTRANSFERASE"/>
    <property type="match status" value="1"/>
</dbReference>
<evidence type="ECO:0000313" key="11">
    <source>
        <dbReference type="EMBL" id="KAK4237596.1"/>
    </source>
</evidence>
<comment type="pathway">
    <text evidence="3">Purine metabolism; AMP biosynthesis via salvage pathway; AMP from adenine: step 1/1.</text>
</comment>
<reference evidence="11" key="1">
    <citation type="journal article" date="2023" name="Mol. Phylogenet. Evol.">
        <title>Genome-scale phylogeny and comparative genomics of the fungal order Sordariales.</title>
        <authorList>
            <person name="Hensen N."/>
            <person name="Bonometti L."/>
            <person name="Westerberg I."/>
            <person name="Brannstrom I.O."/>
            <person name="Guillou S."/>
            <person name="Cros-Aarteil S."/>
            <person name="Calhoun S."/>
            <person name="Haridas S."/>
            <person name="Kuo A."/>
            <person name="Mondo S."/>
            <person name="Pangilinan J."/>
            <person name="Riley R."/>
            <person name="LaButti K."/>
            <person name="Andreopoulos B."/>
            <person name="Lipzen A."/>
            <person name="Chen C."/>
            <person name="Yan M."/>
            <person name="Daum C."/>
            <person name="Ng V."/>
            <person name="Clum A."/>
            <person name="Steindorff A."/>
            <person name="Ohm R.A."/>
            <person name="Martin F."/>
            <person name="Silar P."/>
            <person name="Natvig D.O."/>
            <person name="Lalanne C."/>
            <person name="Gautier V."/>
            <person name="Ament-Velasquez S.L."/>
            <person name="Kruys A."/>
            <person name="Hutchinson M.I."/>
            <person name="Powell A.J."/>
            <person name="Barry K."/>
            <person name="Miller A.N."/>
            <person name="Grigoriev I.V."/>
            <person name="Debuchy R."/>
            <person name="Gladieux P."/>
            <person name="Hiltunen Thoren M."/>
            <person name="Johannesson H."/>
        </authorList>
    </citation>
    <scope>NUCLEOTIDE SEQUENCE</scope>
    <source>
        <strain evidence="11">CBS 532.94</strain>
    </source>
</reference>
<keyword evidence="8" id="KW-0808">Transferase</keyword>
<dbReference type="Pfam" id="PF00156">
    <property type="entry name" value="Pribosyltran"/>
    <property type="match status" value="1"/>
</dbReference>
<evidence type="ECO:0000259" key="10">
    <source>
        <dbReference type="Pfam" id="PF00156"/>
    </source>
</evidence>
<evidence type="ECO:0000256" key="8">
    <source>
        <dbReference type="ARBA" id="ARBA00022679"/>
    </source>
</evidence>
<evidence type="ECO:0000256" key="3">
    <source>
        <dbReference type="ARBA" id="ARBA00004659"/>
    </source>
</evidence>
<keyword evidence="9" id="KW-0660">Purine salvage</keyword>
<accession>A0AAN7C9T2</accession>
<organism evidence="11 12">
    <name type="scientific">Achaetomium macrosporum</name>
    <dbReference type="NCBI Taxonomy" id="79813"/>
    <lineage>
        <taxon>Eukaryota</taxon>
        <taxon>Fungi</taxon>
        <taxon>Dikarya</taxon>
        <taxon>Ascomycota</taxon>
        <taxon>Pezizomycotina</taxon>
        <taxon>Sordariomycetes</taxon>
        <taxon>Sordariomycetidae</taxon>
        <taxon>Sordariales</taxon>
        <taxon>Chaetomiaceae</taxon>
        <taxon>Achaetomium</taxon>
    </lineage>
</organism>
<dbReference type="SUPFAM" id="SSF53271">
    <property type="entry name" value="PRTase-like"/>
    <property type="match status" value="1"/>
</dbReference>
<comment type="subcellular location">
    <subcellularLocation>
        <location evidence="2">Cytoplasm</location>
    </subcellularLocation>
</comment>
<comment type="caution">
    <text evidence="11">The sequence shown here is derived from an EMBL/GenBank/DDBJ whole genome shotgun (WGS) entry which is preliminary data.</text>
</comment>
<evidence type="ECO:0000256" key="1">
    <source>
        <dbReference type="ARBA" id="ARBA00000868"/>
    </source>
</evidence>
<dbReference type="Proteomes" id="UP001303760">
    <property type="component" value="Unassembled WGS sequence"/>
</dbReference>
<name>A0AAN7C9T2_9PEZI</name>
<gene>
    <name evidence="11" type="ORF">C8A03DRAFT_34449</name>
</gene>
<evidence type="ECO:0000313" key="12">
    <source>
        <dbReference type="Proteomes" id="UP001303760"/>
    </source>
</evidence>
<dbReference type="InterPro" id="IPR027417">
    <property type="entry name" value="P-loop_NTPase"/>
</dbReference>
<evidence type="ECO:0000256" key="2">
    <source>
        <dbReference type="ARBA" id="ARBA00004496"/>
    </source>
</evidence>
<comment type="similarity">
    <text evidence="4">Belongs to the purine/pyrimidine phosphoribosyltransferase family.</text>
</comment>
<dbReference type="InterPro" id="IPR000836">
    <property type="entry name" value="PRTase_dom"/>
</dbReference>
<evidence type="ECO:0000256" key="9">
    <source>
        <dbReference type="ARBA" id="ARBA00022726"/>
    </source>
</evidence>
<keyword evidence="7" id="KW-0328">Glycosyltransferase</keyword>
<comment type="catalytic activity">
    <reaction evidence="1">
        <text>AMP + diphosphate = 5-phospho-alpha-D-ribose 1-diphosphate + adenine</text>
        <dbReference type="Rhea" id="RHEA:16609"/>
        <dbReference type="ChEBI" id="CHEBI:16708"/>
        <dbReference type="ChEBI" id="CHEBI:33019"/>
        <dbReference type="ChEBI" id="CHEBI:58017"/>
        <dbReference type="ChEBI" id="CHEBI:456215"/>
        <dbReference type="EC" id="2.4.2.7"/>
    </reaction>
</comment>
<dbReference type="PANTHER" id="PTHR32315:SF3">
    <property type="entry name" value="ADENINE PHOSPHORIBOSYLTRANSFERASE"/>
    <property type="match status" value="1"/>
</dbReference>
<reference evidence="11" key="2">
    <citation type="submission" date="2023-05" db="EMBL/GenBank/DDBJ databases">
        <authorList>
            <consortium name="Lawrence Berkeley National Laboratory"/>
            <person name="Steindorff A."/>
            <person name="Hensen N."/>
            <person name="Bonometti L."/>
            <person name="Westerberg I."/>
            <person name="Brannstrom I.O."/>
            <person name="Guillou S."/>
            <person name="Cros-Aarteil S."/>
            <person name="Calhoun S."/>
            <person name="Haridas S."/>
            <person name="Kuo A."/>
            <person name="Mondo S."/>
            <person name="Pangilinan J."/>
            <person name="Riley R."/>
            <person name="Labutti K."/>
            <person name="Andreopoulos B."/>
            <person name="Lipzen A."/>
            <person name="Chen C."/>
            <person name="Yanf M."/>
            <person name="Daum C."/>
            <person name="Ng V."/>
            <person name="Clum A."/>
            <person name="Ohm R."/>
            <person name="Martin F."/>
            <person name="Silar P."/>
            <person name="Natvig D."/>
            <person name="Lalanne C."/>
            <person name="Gautier V."/>
            <person name="Ament-Velasquez S.L."/>
            <person name="Kruys A."/>
            <person name="Hutchinson M.I."/>
            <person name="Powell A.J."/>
            <person name="Barry K."/>
            <person name="Miller A.N."/>
            <person name="Grigoriev I.V."/>
            <person name="Debuchy R."/>
            <person name="Gladieux P."/>
            <person name="Thoren M.H."/>
            <person name="Johannesson H."/>
        </authorList>
    </citation>
    <scope>NUCLEOTIDE SEQUENCE</scope>
    <source>
        <strain evidence="11">CBS 532.94</strain>
    </source>
</reference>
<dbReference type="GO" id="GO:0006166">
    <property type="term" value="P:purine ribonucleoside salvage"/>
    <property type="evidence" value="ECO:0007669"/>
    <property type="project" value="UniProtKB-KW"/>
</dbReference>
<dbReference type="InterPro" id="IPR029057">
    <property type="entry name" value="PRTase-like"/>
</dbReference>
<dbReference type="GO" id="GO:0016208">
    <property type="term" value="F:AMP binding"/>
    <property type="evidence" value="ECO:0007669"/>
    <property type="project" value="TreeGrafter"/>
</dbReference>
<evidence type="ECO:0000256" key="6">
    <source>
        <dbReference type="ARBA" id="ARBA00022490"/>
    </source>
</evidence>